<reference evidence="14" key="1">
    <citation type="submission" date="2018-11" db="EMBL/GenBank/DDBJ databases">
        <title>Chitinophaga lutea sp.nov., isolate from arsenic contaminated soil.</title>
        <authorList>
            <person name="Zong Y."/>
        </authorList>
    </citation>
    <scope>NUCLEOTIDE SEQUENCE [LARGE SCALE GENOMIC DNA]</scope>
    <source>
        <strain evidence="14">YLT18</strain>
    </source>
</reference>
<dbReference type="InterPro" id="IPR032675">
    <property type="entry name" value="LRR_dom_sf"/>
</dbReference>
<dbReference type="Pfam" id="PF08477">
    <property type="entry name" value="Roc"/>
    <property type="match status" value="1"/>
</dbReference>
<evidence type="ECO:0000259" key="12">
    <source>
        <dbReference type="PROSITE" id="PS51424"/>
    </source>
</evidence>
<proteinExistence type="predicted"/>
<evidence type="ECO:0000256" key="10">
    <source>
        <dbReference type="ARBA" id="ARBA00047899"/>
    </source>
</evidence>
<dbReference type="OrthoDB" id="9776605at2"/>
<dbReference type="NCBIfam" id="TIGR00231">
    <property type="entry name" value="small_GTP"/>
    <property type="match status" value="1"/>
</dbReference>
<evidence type="ECO:0000256" key="3">
    <source>
        <dbReference type="ARBA" id="ARBA00022614"/>
    </source>
</evidence>
<evidence type="ECO:0000256" key="5">
    <source>
        <dbReference type="ARBA" id="ARBA00022737"/>
    </source>
</evidence>
<keyword evidence="14" id="KW-1185">Reference proteome</keyword>
<keyword evidence="5" id="KW-0677">Repeat</keyword>
<evidence type="ECO:0000256" key="9">
    <source>
        <dbReference type="ARBA" id="ARBA00023134"/>
    </source>
</evidence>
<dbReference type="Gene3D" id="3.80.10.10">
    <property type="entry name" value="Ribonuclease Inhibitor"/>
    <property type="match status" value="1"/>
</dbReference>
<evidence type="ECO:0000256" key="6">
    <source>
        <dbReference type="ARBA" id="ARBA00022741"/>
    </source>
</evidence>
<comment type="catalytic activity">
    <reaction evidence="11">
        <text>L-seryl-[protein] + ATP = O-phospho-L-seryl-[protein] + ADP + H(+)</text>
        <dbReference type="Rhea" id="RHEA:17989"/>
        <dbReference type="Rhea" id="RHEA-COMP:9863"/>
        <dbReference type="Rhea" id="RHEA-COMP:11604"/>
        <dbReference type="ChEBI" id="CHEBI:15378"/>
        <dbReference type="ChEBI" id="CHEBI:29999"/>
        <dbReference type="ChEBI" id="CHEBI:30616"/>
        <dbReference type="ChEBI" id="CHEBI:83421"/>
        <dbReference type="ChEBI" id="CHEBI:456216"/>
        <dbReference type="EC" id="2.7.11.1"/>
    </reaction>
</comment>
<evidence type="ECO:0000313" key="13">
    <source>
        <dbReference type="EMBL" id="RPD38232.1"/>
    </source>
</evidence>
<evidence type="ECO:0000256" key="8">
    <source>
        <dbReference type="ARBA" id="ARBA00022840"/>
    </source>
</evidence>
<sequence length="971" mass="112302">MKPTNATALIRALEEECNIKLSEVSEDDFMLRERSFVIEDEEVISLNLVNCQLISVPQSLSAFTRLESLYLDNNRITDILPLCLNITLRNLVLSSNELTDITPLARLQQLEMLRMSNNRIDDITPLKNLSRLQYLYLGGNSISDIAPLRTCEKLKTLILNNNNIENITSLRRLSYLKRLSLSTNPGLTRLYTLRHLTELRVLDLSGLSIRRPPSFATLKKLDTLGLSQCFISDISFLADTPNLTHLYLNKNNLWDINPVRHLKKLRALDLSHNHIKDISPLRDIKGQLKHLNVRNNDIRELPGWFFEYTSWFNALGFSDNPIENIPSGILKLDPPAILNYLKSLETNTQPINEIKVILLGDGSAGKTSLLNHLLGRPFNPSESQTHGINLQNLKLDNGVTIKLWDFGGQDIMHHTHQFFLTQNSIYILLLNARENSDTEKWLKLIQVFGGDSPVIIATNKIDENASAHENIKYLNTKYPNINSRYVKISCRKKTGLKDLKKMLLTTVNELSHVRTLWSYSWLKVKGELEAMREGHLLKDYIHYDKYEELCDKFEVPVLQRDTLIKWLHQLGVITYFSDHGLSETHVINPSWITQAFYTIINSRLVASHHGKFHLKQLERILHKTKYPAQKHAFLLNLMKKFELCYQIDEENFILPDLLSKEEPDFEFPEKGLLTLKVKYKNLLPKSVLPKFMVRRHEEIHQDIKWRTGLVISNPFYESTGLIRVDQEDKEITCYVHGQEKRGYIAGIVSDFEKINKLYEGLDYEICIRCFCPQCRHSDKPHYFDYNALISARDNNNDFHLCKFSGQRVRINELLGVLMTRKEMEQEIEKLIGTTSYKIKKTVENGITDELIRIIQSVFSSVSYLLFDNTEKSYHVPLHVMLRAIFGSAVVSDEMQAAGRADIILKTEHYIYIFEIKLDGSSIDAISQIHRKKYYLPYELENKKIILVGLNFSSQTRNIHDFKIASRDPVHV</sequence>
<keyword evidence="9" id="KW-0342">GTP-binding</keyword>
<evidence type="ECO:0000256" key="7">
    <source>
        <dbReference type="ARBA" id="ARBA00022777"/>
    </source>
</evidence>
<dbReference type="GO" id="GO:0005524">
    <property type="term" value="F:ATP binding"/>
    <property type="evidence" value="ECO:0007669"/>
    <property type="project" value="UniProtKB-KW"/>
</dbReference>
<organism evidence="13 14">
    <name type="scientific">Chitinophaga barathri</name>
    <dbReference type="NCBI Taxonomy" id="1647451"/>
    <lineage>
        <taxon>Bacteria</taxon>
        <taxon>Pseudomonadati</taxon>
        <taxon>Bacteroidota</taxon>
        <taxon>Chitinophagia</taxon>
        <taxon>Chitinophagales</taxon>
        <taxon>Chitinophagaceae</taxon>
        <taxon>Chitinophaga</taxon>
    </lineage>
</organism>
<dbReference type="EMBL" id="RMBX01000016">
    <property type="protein sequence ID" value="RPD38232.1"/>
    <property type="molecule type" value="Genomic_DNA"/>
</dbReference>
<dbReference type="InterPro" id="IPR027417">
    <property type="entry name" value="P-loop_NTPase"/>
</dbReference>
<feature type="domain" description="Roc" evidence="12">
    <location>
        <begin position="347"/>
        <end position="510"/>
    </location>
</feature>
<evidence type="ECO:0000256" key="2">
    <source>
        <dbReference type="ARBA" id="ARBA00022527"/>
    </source>
</evidence>
<dbReference type="InterPro" id="IPR057263">
    <property type="entry name" value="COR-B"/>
</dbReference>
<dbReference type="Pfam" id="PF08011">
    <property type="entry name" value="PDDEXK_9"/>
    <property type="match status" value="1"/>
</dbReference>
<comment type="caution">
    <text evidence="13">The sequence shown here is derived from an EMBL/GenBank/DDBJ whole genome shotgun (WGS) entry which is preliminary data.</text>
</comment>
<dbReference type="InterPro" id="IPR050836">
    <property type="entry name" value="SDS22/Internalin_LRR"/>
</dbReference>
<dbReference type="SMART" id="SM00365">
    <property type="entry name" value="LRR_SD22"/>
    <property type="match status" value="5"/>
</dbReference>
<gene>
    <name evidence="13" type="ORF">EG028_25380</name>
</gene>
<dbReference type="PANTHER" id="PTHR46652">
    <property type="entry name" value="LEUCINE-RICH REPEAT AND IQ DOMAIN-CONTAINING PROTEIN 1-RELATED"/>
    <property type="match status" value="1"/>
</dbReference>
<dbReference type="Gene3D" id="3.30.310.200">
    <property type="match status" value="1"/>
</dbReference>
<keyword evidence="8" id="KW-0067">ATP-binding</keyword>
<dbReference type="InterPro" id="IPR001611">
    <property type="entry name" value="Leu-rich_rpt"/>
</dbReference>
<dbReference type="EC" id="2.7.11.1" evidence="1"/>
<dbReference type="InterPro" id="IPR036388">
    <property type="entry name" value="WH-like_DNA-bd_sf"/>
</dbReference>
<keyword evidence="2" id="KW-0723">Serine/threonine-protein kinase</keyword>
<dbReference type="RefSeq" id="WP_120519107.1">
    <property type="nucleotide sequence ID" value="NZ_QXZY01000016.1"/>
</dbReference>
<dbReference type="Pfam" id="PF25497">
    <property type="entry name" value="COR-B"/>
    <property type="match status" value="1"/>
</dbReference>
<dbReference type="Gene3D" id="1.10.10.2200">
    <property type="match status" value="1"/>
</dbReference>
<dbReference type="PRINTS" id="PR00449">
    <property type="entry name" value="RASTRNSFRMNG"/>
</dbReference>
<comment type="catalytic activity">
    <reaction evidence="10">
        <text>L-threonyl-[protein] + ATP = O-phospho-L-threonyl-[protein] + ADP + H(+)</text>
        <dbReference type="Rhea" id="RHEA:46608"/>
        <dbReference type="Rhea" id="RHEA-COMP:11060"/>
        <dbReference type="Rhea" id="RHEA-COMP:11605"/>
        <dbReference type="ChEBI" id="CHEBI:15378"/>
        <dbReference type="ChEBI" id="CHEBI:30013"/>
        <dbReference type="ChEBI" id="CHEBI:30616"/>
        <dbReference type="ChEBI" id="CHEBI:61977"/>
        <dbReference type="ChEBI" id="CHEBI:456216"/>
        <dbReference type="EC" id="2.7.11.1"/>
    </reaction>
</comment>
<keyword evidence="3" id="KW-0433">Leucine-rich repeat</keyword>
<dbReference type="SMART" id="SM00369">
    <property type="entry name" value="LRR_TYP"/>
    <property type="match status" value="5"/>
</dbReference>
<dbReference type="Pfam" id="PF12799">
    <property type="entry name" value="LRR_4"/>
    <property type="match status" value="3"/>
</dbReference>
<protein>
    <recommendedName>
        <fullName evidence="1">non-specific serine/threonine protein kinase</fullName>
        <ecNumber evidence="1">2.7.11.1</ecNumber>
    </recommendedName>
</protein>
<dbReference type="InterPro" id="IPR032171">
    <property type="entry name" value="COR-A"/>
</dbReference>
<dbReference type="InterPro" id="IPR025875">
    <property type="entry name" value="Leu-rich_rpt_4"/>
</dbReference>
<dbReference type="PROSITE" id="PS51450">
    <property type="entry name" value="LRR"/>
    <property type="match status" value="8"/>
</dbReference>
<dbReference type="GO" id="GO:0005525">
    <property type="term" value="F:GTP binding"/>
    <property type="evidence" value="ECO:0007669"/>
    <property type="project" value="InterPro"/>
</dbReference>
<evidence type="ECO:0000313" key="14">
    <source>
        <dbReference type="Proteomes" id="UP000279089"/>
    </source>
</evidence>
<keyword evidence="7" id="KW-0418">Kinase</keyword>
<keyword evidence="6" id="KW-0547">Nucleotide-binding</keyword>
<dbReference type="InterPro" id="IPR012547">
    <property type="entry name" value="PDDEXK_9"/>
</dbReference>
<dbReference type="Pfam" id="PF00560">
    <property type="entry name" value="LRR_1"/>
    <property type="match status" value="1"/>
</dbReference>
<evidence type="ECO:0000256" key="11">
    <source>
        <dbReference type="ARBA" id="ARBA00048679"/>
    </source>
</evidence>
<dbReference type="SUPFAM" id="SSF52058">
    <property type="entry name" value="L domain-like"/>
    <property type="match status" value="1"/>
</dbReference>
<dbReference type="AlphaFoldDB" id="A0A3N4M504"/>
<dbReference type="PANTHER" id="PTHR46652:SF3">
    <property type="entry name" value="LEUCINE-RICH REPEAT-CONTAINING PROTEIN 9"/>
    <property type="match status" value="1"/>
</dbReference>
<evidence type="ECO:0000256" key="4">
    <source>
        <dbReference type="ARBA" id="ARBA00022679"/>
    </source>
</evidence>
<evidence type="ECO:0000256" key="1">
    <source>
        <dbReference type="ARBA" id="ARBA00012513"/>
    </source>
</evidence>
<dbReference type="PROSITE" id="PS51424">
    <property type="entry name" value="ROC"/>
    <property type="match status" value="1"/>
</dbReference>
<dbReference type="Gene3D" id="3.40.50.300">
    <property type="entry name" value="P-loop containing nucleotide triphosphate hydrolases"/>
    <property type="match status" value="1"/>
</dbReference>
<keyword evidence="4" id="KW-0808">Transferase</keyword>
<dbReference type="Proteomes" id="UP000279089">
    <property type="component" value="Unassembled WGS sequence"/>
</dbReference>
<dbReference type="Gene3D" id="1.10.10.10">
    <property type="entry name" value="Winged helix-like DNA-binding domain superfamily/Winged helix DNA-binding domain"/>
    <property type="match status" value="1"/>
</dbReference>
<dbReference type="Pfam" id="PF16095">
    <property type="entry name" value="COR-A"/>
    <property type="match status" value="1"/>
</dbReference>
<dbReference type="InterPro" id="IPR020859">
    <property type="entry name" value="ROC"/>
</dbReference>
<name>A0A3N4M504_9BACT</name>
<dbReference type="InterPro" id="IPR003591">
    <property type="entry name" value="Leu-rich_rpt_typical-subtyp"/>
</dbReference>
<accession>A0A3N4M504</accession>
<dbReference type="InterPro" id="IPR005225">
    <property type="entry name" value="Small_GTP-bd"/>
</dbReference>
<dbReference type="GO" id="GO:0004674">
    <property type="term" value="F:protein serine/threonine kinase activity"/>
    <property type="evidence" value="ECO:0007669"/>
    <property type="project" value="UniProtKB-KW"/>
</dbReference>
<dbReference type="SUPFAM" id="SSF52540">
    <property type="entry name" value="P-loop containing nucleoside triphosphate hydrolases"/>
    <property type="match status" value="1"/>
</dbReference>